<proteinExistence type="predicted"/>
<dbReference type="EMBL" id="WNZX01000016">
    <property type="protein sequence ID" value="MUG72581.1"/>
    <property type="molecule type" value="Genomic_DNA"/>
</dbReference>
<evidence type="ECO:0000313" key="1">
    <source>
        <dbReference type="EMBL" id="MUG72581.1"/>
    </source>
</evidence>
<dbReference type="AlphaFoldDB" id="A0A7X3CUC4"/>
<accession>A0A7X3CUC4</accession>
<name>A0A7X3CUC4_9BACL</name>
<organism evidence="1 2">
    <name type="scientific">Paenibacillus validus</name>
    <dbReference type="NCBI Taxonomy" id="44253"/>
    <lineage>
        <taxon>Bacteria</taxon>
        <taxon>Bacillati</taxon>
        <taxon>Bacillota</taxon>
        <taxon>Bacilli</taxon>
        <taxon>Bacillales</taxon>
        <taxon>Paenibacillaceae</taxon>
        <taxon>Paenibacillus</taxon>
    </lineage>
</organism>
<gene>
    <name evidence="1" type="ORF">GNP93_18080</name>
</gene>
<dbReference type="InterPro" id="IPR019657">
    <property type="entry name" value="ComFB"/>
</dbReference>
<keyword evidence="2" id="KW-1185">Reference proteome</keyword>
<sequence>MNVHNLMEDVVKACLKDLMLHQEQLSALDEKSQSDIMAIALNRLPAKYVSTARGEVIAKAQMGMQAETDVYRELSYAIDKVLNSVRKLDLS</sequence>
<reference evidence="1 2" key="1">
    <citation type="submission" date="2019-11" db="EMBL/GenBank/DDBJ databases">
        <title>Draft genome sequences of five Paenibacillus species of dairy origin.</title>
        <authorList>
            <person name="Olajide A.M."/>
            <person name="Chen S."/>
            <person name="Lapointe G."/>
        </authorList>
    </citation>
    <scope>NUCLEOTIDE SEQUENCE [LARGE SCALE GENOMIC DNA]</scope>
    <source>
        <strain evidence="1 2">2CS3</strain>
    </source>
</reference>
<dbReference type="Pfam" id="PF10719">
    <property type="entry name" value="ComFB"/>
    <property type="match status" value="1"/>
</dbReference>
<evidence type="ECO:0000313" key="2">
    <source>
        <dbReference type="Proteomes" id="UP000450917"/>
    </source>
</evidence>
<protein>
    <submittedName>
        <fullName evidence="1">Competence protein ComFB</fullName>
    </submittedName>
</protein>
<dbReference type="Proteomes" id="UP000450917">
    <property type="component" value="Unassembled WGS sequence"/>
</dbReference>
<dbReference type="RefSeq" id="WP_054797364.1">
    <property type="nucleotide sequence ID" value="NZ_JARTHJ010000060.1"/>
</dbReference>
<comment type="caution">
    <text evidence="1">The sequence shown here is derived from an EMBL/GenBank/DDBJ whole genome shotgun (WGS) entry which is preliminary data.</text>
</comment>